<reference evidence="1" key="1">
    <citation type="submission" date="2020-05" db="EMBL/GenBank/DDBJ databases">
        <authorList>
            <person name="Chiriac C."/>
            <person name="Salcher M."/>
            <person name="Ghai R."/>
            <person name="Kavagutti S V."/>
        </authorList>
    </citation>
    <scope>NUCLEOTIDE SEQUENCE</scope>
</reference>
<name>A0A6J7HJK5_9ZZZZ</name>
<sequence length="149" mass="15948">MNAVVGILAHVWWSEPEAEIPVLTRGPADLLVPILEGLGLSPSSGLWTDAAHTLGVARSPAGLFVGWLDVGWLTADEPFTEMRDITHLVERPSPEPLAHELGIALAEAARSRVEHLRGCDRCDERFVPGQMFGAACCHSCAVRDGDACG</sequence>
<organism evidence="1">
    <name type="scientific">freshwater metagenome</name>
    <dbReference type="NCBI Taxonomy" id="449393"/>
    <lineage>
        <taxon>unclassified sequences</taxon>
        <taxon>metagenomes</taxon>
        <taxon>ecological metagenomes</taxon>
    </lineage>
</organism>
<protein>
    <submittedName>
        <fullName evidence="1">Unannotated protein</fullName>
    </submittedName>
</protein>
<dbReference type="AlphaFoldDB" id="A0A6J7HJK5"/>
<dbReference type="EMBL" id="CAFBMK010000101">
    <property type="protein sequence ID" value="CAB4920054.1"/>
    <property type="molecule type" value="Genomic_DNA"/>
</dbReference>
<gene>
    <name evidence="1" type="ORF">UFOPK3564_01781</name>
</gene>
<proteinExistence type="predicted"/>
<accession>A0A6J7HJK5</accession>
<evidence type="ECO:0000313" key="1">
    <source>
        <dbReference type="EMBL" id="CAB4920054.1"/>
    </source>
</evidence>